<dbReference type="GO" id="GO:0003677">
    <property type="term" value="F:DNA binding"/>
    <property type="evidence" value="ECO:0007669"/>
    <property type="project" value="UniProtKB-KW"/>
</dbReference>
<dbReference type="Gene3D" id="3.40.190.290">
    <property type="match status" value="1"/>
</dbReference>
<dbReference type="EMBL" id="PVNK01000110">
    <property type="protein sequence ID" value="PRQ02823.1"/>
    <property type="molecule type" value="Genomic_DNA"/>
</dbReference>
<dbReference type="Gene3D" id="1.10.10.10">
    <property type="entry name" value="Winged helix-like DNA-binding domain superfamily/Winged helix DNA-binding domain"/>
    <property type="match status" value="1"/>
</dbReference>
<evidence type="ECO:0000256" key="3">
    <source>
        <dbReference type="ARBA" id="ARBA00023125"/>
    </source>
</evidence>
<dbReference type="Proteomes" id="UP000237968">
    <property type="component" value="Unassembled WGS sequence"/>
</dbReference>
<dbReference type="PANTHER" id="PTHR30537">
    <property type="entry name" value="HTH-TYPE TRANSCRIPTIONAL REGULATOR"/>
    <property type="match status" value="1"/>
</dbReference>
<evidence type="ECO:0000256" key="4">
    <source>
        <dbReference type="ARBA" id="ARBA00023163"/>
    </source>
</evidence>
<gene>
    <name evidence="6" type="primary">dmlR_1</name>
    <name evidence="6" type="ORF">ENSA5_20000</name>
</gene>
<evidence type="ECO:0000259" key="5">
    <source>
        <dbReference type="PROSITE" id="PS50931"/>
    </source>
</evidence>
<dbReference type="PANTHER" id="PTHR30537:SF5">
    <property type="entry name" value="HTH-TYPE TRANSCRIPTIONAL ACTIVATOR TTDR-RELATED"/>
    <property type="match status" value="1"/>
</dbReference>
<organism evidence="6 7">
    <name type="scientific">Enhygromyxa salina</name>
    <dbReference type="NCBI Taxonomy" id="215803"/>
    <lineage>
        <taxon>Bacteria</taxon>
        <taxon>Pseudomonadati</taxon>
        <taxon>Myxococcota</taxon>
        <taxon>Polyangia</taxon>
        <taxon>Nannocystales</taxon>
        <taxon>Nannocystaceae</taxon>
        <taxon>Enhygromyxa</taxon>
    </lineage>
</organism>
<dbReference type="InterPro" id="IPR005119">
    <property type="entry name" value="LysR_subst-bd"/>
</dbReference>
<keyword evidence="4" id="KW-0804">Transcription</keyword>
<dbReference type="InterPro" id="IPR036390">
    <property type="entry name" value="WH_DNA-bd_sf"/>
</dbReference>
<evidence type="ECO:0000313" key="7">
    <source>
        <dbReference type="Proteomes" id="UP000237968"/>
    </source>
</evidence>
<feature type="domain" description="HTH lysR-type" evidence="5">
    <location>
        <begin position="1"/>
        <end position="58"/>
    </location>
</feature>
<dbReference type="GO" id="GO:0003700">
    <property type="term" value="F:DNA-binding transcription factor activity"/>
    <property type="evidence" value="ECO:0007669"/>
    <property type="project" value="InterPro"/>
</dbReference>
<comment type="caution">
    <text evidence="6">The sequence shown here is derived from an EMBL/GenBank/DDBJ whole genome shotgun (WGS) entry which is preliminary data.</text>
</comment>
<evidence type="ECO:0000256" key="1">
    <source>
        <dbReference type="ARBA" id="ARBA00009437"/>
    </source>
</evidence>
<keyword evidence="7" id="KW-1185">Reference proteome</keyword>
<dbReference type="SUPFAM" id="SSF46785">
    <property type="entry name" value="Winged helix' DNA-binding domain"/>
    <property type="match status" value="1"/>
</dbReference>
<dbReference type="PROSITE" id="PS50931">
    <property type="entry name" value="HTH_LYSR"/>
    <property type="match status" value="1"/>
</dbReference>
<dbReference type="AlphaFoldDB" id="A0A2S9YCL2"/>
<dbReference type="Pfam" id="PF00126">
    <property type="entry name" value="HTH_1"/>
    <property type="match status" value="1"/>
</dbReference>
<dbReference type="RefSeq" id="WP_181197595.1">
    <property type="nucleotide sequence ID" value="NZ_PVNK01000110.1"/>
</dbReference>
<keyword evidence="2" id="KW-0805">Transcription regulation</keyword>
<dbReference type="InterPro" id="IPR058163">
    <property type="entry name" value="LysR-type_TF_proteobact-type"/>
</dbReference>
<keyword evidence="3" id="KW-0238">DNA-binding</keyword>
<dbReference type="SUPFAM" id="SSF53850">
    <property type="entry name" value="Periplasmic binding protein-like II"/>
    <property type="match status" value="1"/>
</dbReference>
<accession>A0A2S9YCL2</accession>
<dbReference type="InterPro" id="IPR036388">
    <property type="entry name" value="WH-like_DNA-bd_sf"/>
</dbReference>
<reference evidence="6 7" key="1">
    <citation type="submission" date="2018-03" db="EMBL/GenBank/DDBJ databases">
        <title>Draft Genome Sequences of the Obligatory Marine Myxobacteria Enhygromyxa salina SWB005.</title>
        <authorList>
            <person name="Poehlein A."/>
            <person name="Moghaddam J.A."/>
            <person name="Harms H."/>
            <person name="Alanjari M."/>
            <person name="Koenig G.M."/>
            <person name="Daniel R."/>
            <person name="Schaeberle T.F."/>
        </authorList>
    </citation>
    <scope>NUCLEOTIDE SEQUENCE [LARGE SCALE GENOMIC DNA]</scope>
    <source>
        <strain evidence="6 7">SWB005</strain>
    </source>
</reference>
<evidence type="ECO:0000256" key="2">
    <source>
        <dbReference type="ARBA" id="ARBA00023015"/>
    </source>
</evidence>
<protein>
    <submittedName>
        <fullName evidence="6">HTH-type transcriptional regulator DmlR</fullName>
    </submittedName>
</protein>
<name>A0A2S9YCL2_9BACT</name>
<comment type="similarity">
    <text evidence="1">Belongs to the LysR transcriptional regulatory family.</text>
</comment>
<proteinExistence type="inferred from homology"/>
<sequence length="293" mass="31439">MDVEALGILIEVAKGGSISAVARASGRSRSTLRRRLDELESAVGVALLVYESRGVRLTHAGQTLAREGPALLDSIQQLRDRLTGAPTATYMRLRIVHPVGLPAVSRHVILQVIWAALPELSLEIREVESPLAHLNDPFDLMVYFGRPPLSGQGYGRLMMRHDIGLVASPEFLAKHGVPADLSAVAQHPVLVWRPALDAMAGVDLSWLPQPKLTSNDQLLLRAAAARGEGLLLGITGAVPDDPGIGRLVDVLPEAFDAVIETRSLTPLPSRMEPGAAALLDRMQAALDAVFVVR</sequence>
<evidence type="ECO:0000313" key="6">
    <source>
        <dbReference type="EMBL" id="PRQ02823.1"/>
    </source>
</evidence>
<dbReference type="Pfam" id="PF03466">
    <property type="entry name" value="LysR_substrate"/>
    <property type="match status" value="1"/>
</dbReference>
<dbReference type="InterPro" id="IPR000847">
    <property type="entry name" value="LysR_HTH_N"/>
</dbReference>